<dbReference type="InterPro" id="IPR027443">
    <property type="entry name" value="IPNS-like_sf"/>
</dbReference>
<organism evidence="5 6">
    <name type="scientific">Ophiostoma piceae (strain UAMH 11346)</name>
    <name type="common">Sap stain fungus</name>
    <dbReference type="NCBI Taxonomy" id="1262450"/>
    <lineage>
        <taxon>Eukaryota</taxon>
        <taxon>Fungi</taxon>
        <taxon>Dikarya</taxon>
        <taxon>Ascomycota</taxon>
        <taxon>Pezizomycotina</taxon>
        <taxon>Sordariomycetes</taxon>
        <taxon>Sordariomycetidae</taxon>
        <taxon>Ophiostomatales</taxon>
        <taxon>Ophiostomataceae</taxon>
        <taxon>Ophiostoma</taxon>
    </lineage>
</organism>
<dbReference type="Gene3D" id="2.60.120.330">
    <property type="entry name" value="B-lactam Antibiotic, Isopenicillin N Synthase, Chain"/>
    <property type="match status" value="1"/>
</dbReference>
<dbReference type="VEuPathDB" id="FungiDB:F503_04176"/>
<dbReference type="GO" id="GO:0046872">
    <property type="term" value="F:metal ion binding"/>
    <property type="evidence" value="ECO:0007669"/>
    <property type="project" value="UniProtKB-KW"/>
</dbReference>
<keyword evidence="2" id="KW-0479">Metal-binding</keyword>
<dbReference type="EMBL" id="KE148148">
    <property type="protein sequence ID" value="EPE08589.1"/>
    <property type="molecule type" value="Genomic_DNA"/>
</dbReference>
<dbReference type="OMA" id="SQCFNIN"/>
<feature type="region of interest" description="Disordered" evidence="3">
    <location>
        <begin position="150"/>
        <end position="173"/>
    </location>
</feature>
<gene>
    <name evidence="5" type="ORF">F503_04176</name>
</gene>
<dbReference type="InterPro" id="IPR050231">
    <property type="entry name" value="Iron_ascorbate_oxido_reductase"/>
</dbReference>
<dbReference type="Proteomes" id="UP000016923">
    <property type="component" value="Unassembled WGS sequence"/>
</dbReference>
<dbReference type="SUPFAM" id="SSF51197">
    <property type="entry name" value="Clavaminate synthase-like"/>
    <property type="match status" value="1"/>
</dbReference>
<evidence type="ECO:0000256" key="1">
    <source>
        <dbReference type="ARBA" id="ARBA00008056"/>
    </source>
</evidence>
<dbReference type="AlphaFoldDB" id="S3C507"/>
<accession>S3C507</accession>
<evidence type="ECO:0000256" key="3">
    <source>
        <dbReference type="SAM" id="MobiDB-lite"/>
    </source>
</evidence>
<feature type="domain" description="Fe2OG dioxygenase" evidence="4">
    <location>
        <begin position="172"/>
        <end position="278"/>
    </location>
</feature>
<dbReference type="GO" id="GO:0016491">
    <property type="term" value="F:oxidoreductase activity"/>
    <property type="evidence" value="ECO:0007669"/>
    <property type="project" value="UniProtKB-KW"/>
</dbReference>
<dbReference type="OrthoDB" id="288590at2759"/>
<evidence type="ECO:0000313" key="6">
    <source>
        <dbReference type="Proteomes" id="UP000016923"/>
    </source>
</evidence>
<protein>
    <submittedName>
        <fullName evidence="5">2og-fe oxygenase family protein</fullName>
    </submittedName>
</protein>
<dbReference type="PANTHER" id="PTHR47990">
    <property type="entry name" value="2-OXOGLUTARATE (2OG) AND FE(II)-DEPENDENT OXYGENASE SUPERFAMILY PROTEIN-RELATED"/>
    <property type="match status" value="1"/>
</dbReference>
<dbReference type="InterPro" id="IPR005123">
    <property type="entry name" value="Oxoglu/Fe-dep_dioxygenase_dom"/>
</dbReference>
<keyword evidence="2" id="KW-0560">Oxidoreductase</keyword>
<dbReference type="PROSITE" id="PS51471">
    <property type="entry name" value="FE2OG_OXY"/>
    <property type="match status" value="1"/>
</dbReference>
<dbReference type="eggNOG" id="ENOG502S6G6">
    <property type="taxonomic scope" value="Eukaryota"/>
</dbReference>
<keyword evidence="2" id="KW-0408">Iron</keyword>
<feature type="region of interest" description="Disordered" evidence="3">
    <location>
        <begin position="315"/>
        <end position="358"/>
    </location>
</feature>
<dbReference type="InterPro" id="IPR044861">
    <property type="entry name" value="IPNS-like_FE2OG_OXY"/>
</dbReference>
<proteinExistence type="inferred from homology"/>
<evidence type="ECO:0000259" key="4">
    <source>
        <dbReference type="PROSITE" id="PS51471"/>
    </source>
</evidence>
<keyword evidence="6" id="KW-1185">Reference proteome</keyword>
<feature type="compositionally biased region" description="Basic and acidic residues" evidence="3">
    <location>
        <begin position="315"/>
        <end position="325"/>
    </location>
</feature>
<evidence type="ECO:0000313" key="5">
    <source>
        <dbReference type="EMBL" id="EPE08589.1"/>
    </source>
</evidence>
<feature type="compositionally biased region" description="Low complexity" evidence="3">
    <location>
        <begin position="326"/>
        <end position="336"/>
    </location>
</feature>
<sequence length="358" mass="39079">MDFLPPPLGPPPLLSPDALYHLCTHGYWDLDLPQNLAAQYDTLLKNIDSFFAEPLNAKLPYRPGVGQLGPPVNAGNTERGYTWLEGEKEYLTLRKSMTHLPPNIYDAAAPVWHDTARLLHRILGDISLYLGLPGGPLAWDRVVHDSLEPGSGVYDDTDPRNKKQVAGHPRDDPPSLLRLFRYEPGGGGAEQHRDLGLLTLCVCWGRGLQVSPRAVPGETQPVWVDAPKITVMTGDTLHVLSQYRIPSALHRVVVDTGEAAVEAQQAGGRRSIVFALRATTAGNIDLDAFGLPGSVSARELYDGIRRRRVNVNADKETREAMREAARSGSECSSSERGSIKGQSRERFDDAEGDLGGVA</sequence>
<reference evidence="5 6" key="1">
    <citation type="journal article" date="2013" name="BMC Genomics">
        <title>The genome and transcriptome of the pine saprophyte Ophiostoma piceae, and a comparison with the bark beetle-associated pine pathogen Grosmannia clavigera.</title>
        <authorList>
            <person name="Haridas S."/>
            <person name="Wang Y."/>
            <person name="Lim L."/>
            <person name="Massoumi Alamouti S."/>
            <person name="Jackman S."/>
            <person name="Docking R."/>
            <person name="Robertson G."/>
            <person name="Birol I."/>
            <person name="Bohlmann J."/>
            <person name="Breuil C."/>
        </authorList>
    </citation>
    <scope>NUCLEOTIDE SEQUENCE [LARGE SCALE GENOMIC DNA]</scope>
    <source>
        <strain evidence="5 6">UAMH 11346</strain>
    </source>
</reference>
<comment type="similarity">
    <text evidence="1 2">Belongs to the iron/ascorbate-dependent oxidoreductase family.</text>
</comment>
<dbReference type="Pfam" id="PF03171">
    <property type="entry name" value="2OG-FeII_Oxy"/>
    <property type="match status" value="1"/>
</dbReference>
<dbReference type="HOGENOM" id="CLU_748130_0_0_1"/>
<dbReference type="STRING" id="1262450.S3C507"/>
<evidence type="ECO:0000256" key="2">
    <source>
        <dbReference type="RuleBase" id="RU003682"/>
    </source>
</evidence>
<name>S3C507_OPHP1</name>